<dbReference type="EMBL" id="JACXWY010000007">
    <property type="protein sequence ID" value="MBD3846809.1"/>
    <property type="molecule type" value="Genomic_DNA"/>
</dbReference>
<keyword evidence="7" id="KW-0808">Transferase</keyword>
<organism evidence="12 13">
    <name type="scientific">Bosea spartocytisi</name>
    <dbReference type="NCBI Taxonomy" id="2773451"/>
    <lineage>
        <taxon>Bacteria</taxon>
        <taxon>Pseudomonadati</taxon>
        <taxon>Pseudomonadota</taxon>
        <taxon>Alphaproteobacteria</taxon>
        <taxon>Hyphomicrobiales</taxon>
        <taxon>Boseaceae</taxon>
        <taxon>Bosea</taxon>
    </lineage>
</organism>
<dbReference type="PANTHER" id="PTHR11579">
    <property type="entry name" value="PROTEIN-L-ISOASPARTATE O-METHYLTRANSFERASE"/>
    <property type="match status" value="1"/>
</dbReference>
<keyword evidence="8" id="KW-0949">S-adenosyl-L-methionine</keyword>
<evidence type="ECO:0000256" key="7">
    <source>
        <dbReference type="ARBA" id="ARBA00022679"/>
    </source>
</evidence>
<dbReference type="SUPFAM" id="SSF53335">
    <property type="entry name" value="S-adenosyl-L-methionine-dependent methyltransferases"/>
    <property type="match status" value="1"/>
</dbReference>
<evidence type="ECO:0000256" key="8">
    <source>
        <dbReference type="ARBA" id="ARBA00022691"/>
    </source>
</evidence>
<comment type="subcellular location">
    <subcellularLocation>
        <location evidence="1">Cytoplasm</location>
    </subcellularLocation>
</comment>
<evidence type="ECO:0000256" key="3">
    <source>
        <dbReference type="ARBA" id="ARBA00011890"/>
    </source>
</evidence>
<keyword evidence="13" id="KW-1185">Reference proteome</keyword>
<protein>
    <recommendedName>
        <fullName evidence="4">Protein-L-isoaspartate O-methyltransferase</fullName>
        <ecNumber evidence="3">2.1.1.77</ecNumber>
    </recommendedName>
    <alternativeName>
        <fullName evidence="11">L-isoaspartyl protein carboxyl methyltransferase</fullName>
    </alternativeName>
    <alternativeName>
        <fullName evidence="9">Protein L-isoaspartyl methyltransferase</fullName>
    </alternativeName>
    <alternativeName>
        <fullName evidence="10">Protein-beta-aspartate methyltransferase</fullName>
    </alternativeName>
</protein>
<proteinExistence type="inferred from homology"/>
<dbReference type="EC" id="2.1.1.77" evidence="3"/>
<comment type="similarity">
    <text evidence="2">Belongs to the methyltransferase superfamily. L-isoaspartyl/D-aspartyl protein methyltransferase family.</text>
</comment>
<keyword evidence="6 12" id="KW-0489">Methyltransferase</keyword>
<evidence type="ECO:0000256" key="11">
    <source>
        <dbReference type="ARBA" id="ARBA00031350"/>
    </source>
</evidence>
<dbReference type="GO" id="GO:0004719">
    <property type="term" value="F:protein-L-isoaspartate (D-aspartate) O-methyltransferase activity"/>
    <property type="evidence" value="ECO:0007669"/>
    <property type="project" value="UniProtKB-EC"/>
</dbReference>
<dbReference type="InterPro" id="IPR029063">
    <property type="entry name" value="SAM-dependent_MTases_sf"/>
</dbReference>
<dbReference type="Proteomes" id="UP000619295">
    <property type="component" value="Unassembled WGS sequence"/>
</dbReference>
<sequence length="297" mass="32211">MADERSATAEVQRIAKLRAFFARYVAYTGAVRDPRIEAAFASVPREPFAGPGPWFIRVASPWRRGPERSGYIETPDADPAFLYQDVLIALDPARGINIGEPSLHARCLDCVGVLPGETVLQIGAGSGYYTAILATLAGPEGRVYAYEIDPALAERATSNLGPWPQAKVMARSGTTDPLPKADIVYVNAGISHPSVNWLEALHPGGRLLFPLQAETTRGGMLLVEKPQDDGSSWPARFISRASFIACQTEQNAELGRDLVAAFQRGDIESVQSIRFDGEPDDSCWLEAGSWWLSTAPP</sequence>
<dbReference type="CDD" id="cd02440">
    <property type="entry name" value="AdoMet_MTases"/>
    <property type="match status" value="1"/>
</dbReference>
<evidence type="ECO:0000256" key="9">
    <source>
        <dbReference type="ARBA" id="ARBA00030757"/>
    </source>
</evidence>
<dbReference type="GO" id="GO:0005737">
    <property type="term" value="C:cytoplasm"/>
    <property type="evidence" value="ECO:0007669"/>
    <property type="project" value="UniProtKB-SubCell"/>
</dbReference>
<dbReference type="PANTHER" id="PTHR11579:SF0">
    <property type="entry name" value="PROTEIN-L-ISOASPARTATE(D-ASPARTATE) O-METHYLTRANSFERASE"/>
    <property type="match status" value="1"/>
</dbReference>
<evidence type="ECO:0000256" key="10">
    <source>
        <dbReference type="ARBA" id="ARBA00031323"/>
    </source>
</evidence>
<evidence type="ECO:0000256" key="2">
    <source>
        <dbReference type="ARBA" id="ARBA00005369"/>
    </source>
</evidence>
<comment type="caution">
    <text evidence="12">The sequence shown here is derived from an EMBL/GenBank/DDBJ whole genome shotgun (WGS) entry which is preliminary data.</text>
</comment>
<dbReference type="InterPro" id="IPR000682">
    <property type="entry name" value="PCMT"/>
</dbReference>
<dbReference type="GO" id="GO:0032259">
    <property type="term" value="P:methylation"/>
    <property type="evidence" value="ECO:0007669"/>
    <property type="project" value="UniProtKB-KW"/>
</dbReference>
<evidence type="ECO:0000256" key="4">
    <source>
        <dbReference type="ARBA" id="ARBA00013346"/>
    </source>
</evidence>
<dbReference type="AlphaFoldDB" id="A0A927I010"/>
<keyword evidence="5" id="KW-0963">Cytoplasm</keyword>
<evidence type="ECO:0000313" key="13">
    <source>
        <dbReference type="Proteomes" id="UP000619295"/>
    </source>
</evidence>
<reference evidence="12" key="1">
    <citation type="submission" date="2020-09" db="EMBL/GenBank/DDBJ databases">
        <title>Bosea spartocytisi sp. nov. a root nodule endophyte of Spartocytisus supranubius in the high mountain ecosystem fo the Teide National Park (Canary Islands, Spain).</title>
        <authorList>
            <person name="Pulido-Suarez L."/>
            <person name="Peix A."/>
            <person name="Igual J.M."/>
            <person name="Socas-Perez N."/>
            <person name="Velazquez E."/>
            <person name="Flores-Felix J.D."/>
            <person name="Leon-Barrios M."/>
        </authorList>
    </citation>
    <scope>NUCLEOTIDE SEQUENCE</scope>
    <source>
        <strain evidence="12">SSUT16</strain>
    </source>
</reference>
<dbReference type="Gene3D" id="3.40.50.150">
    <property type="entry name" value="Vaccinia Virus protein VP39"/>
    <property type="match status" value="1"/>
</dbReference>
<name>A0A927I010_9HYPH</name>
<dbReference type="Pfam" id="PF01135">
    <property type="entry name" value="PCMT"/>
    <property type="match status" value="1"/>
</dbReference>
<evidence type="ECO:0000256" key="5">
    <source>
        <dbReference type="ARBA" id="ARBA00022490"/>
    </source>
</evidence>
<evidence type="ECO:0000256" key="6">
    <source>
        <dbReference type="ARBA" id="ARBA00022603"/>
    </source>
</evidence>
<gene>
    <name evidence="12" type="ORF">IED13_13950</name>
</gene>
<evidence type="ECO:0000256" key="1">
    <source>
        <dbReference type="ARBA" id="ARBA00004496"/>
    </source>
</evidence>
<evidence type="ECO:0000313" key="12">
    <source>
        <dbReference type="EMBL" id="MBD3846809.1"/>
    </source>
</evidence>
<accession>A0A927I010</accession>
<dbReference type="RefSeq" id="WP_191124523.1">
    <property type="nucleotide sequence ID" value="NZ_JACXWY010000007.1"/>
</dbReference>